<dbReference type="Proteomes" id="UP000683000">
    <property type="component" value="Unassembled WGS sequence"/>
</dbReference>
<evidence type="ECO:0000313" key="2">
    <source>
        <dbReference type="Proteomes" id="UP000683000"/>
    </source>
</evidence>
<dbReference type="InterPro" id="IPR009027">
    <property type="entry name" value="Ribosomal_bL9/RNase_H1_N"/>
</dbReference>
<keyword evidence="2" id="KW-1185">Reference proteome</keyword>
<organism evidence="1 2">
    <name type="scientific">Boletus reticuloceps</name>
    <dbReference type="NCBI Taxonomy" id="495285"/>
    <lineage>
        <taxon>Eukaryota</taxon>
        <taxon>Fungi</taxon>
        <taxon>Dikarya</taxon>
        <taxon>Basidiomycota</taxon>
        <taxon>Agaricomycotina</taxon>
        <taxon>Agaricomycetes</taxon>
        <taxon>Agaricomycetidae</taxon>
        <taxon>Boletales</taxon>
        <taxon>Boletineae</taxon>
        <taxon>Boletaceae</taxon>
        <taxon>Boletoideae</taxon>
        <taxon>Boletus</taxon>
    </lineage>
</organism>
<sequence>MTTPVPQPTQQEPRIPQRVGLTVKELLHWQSQFGRLDISLHDADRLCCTIRSRAYIVYTENEAVGVTASGAKLFETPPRPELRQGIVWPPNNVRVPRHHEMVTYRDFAFVLPTSSVGEHFYVVTQGTLVGVFLHWTRAAPFAVKVKGAVYAKVDTLNEGAQLMLDAIDDGLAKYLGAVVLP</sequence>
<evidence type="ECO:0000313" key="1">
    <source>
        <dbReference type="EMBL" id="KAG6377899.1"/>
    </source>
</evidence>
<accession>A0A8I2YRQ9</accession>
<protein>
    <submittedName>
        <fullName evidence="1">Uncharacterized protein</fullName>
    </submittedName>
</protein>
<proteinExistence type="predicted"/>
<dbReference type="EMBL" id="JAGFBS010000008">
    <property type="protein sequence ID" value="KAG6377899.1"/>
    <property type="molecule type" value="Genomic_DNA"/>
</dbReference>
<reference evidence="1" key="1">
    <citation type="submission" date="2021-03" db="EMBL/GenBank/DDBJ databases">
        <title>Evolutionary innovations through gain and loss of genes in the ectomycorrhizal Boletales.</title>
        <authorList>
            <person name="Wu G."/>
            <person name="Miyauchi S."/>
            <person name="Morin E."/>
            <person name="Yang Z.-L."/>
            <person name="Xu J."/>
            <person name="Martin F.M."/>
        </authorList>
    </citation>
    <scope>NUCLEOTIDE SEQUENCE</scope>
    <source>
        <strain evidence="1">BR01</strain>
    </source>
</reference>
<comment type="caution">
    <text evidence="1">The sequence shown here is derived from an EMBL/GenBank/DDBJ whole genome shotgun (WGS) entry which is preliminary data.</text>
</comment>
<dbReference type="OrthoDB" id="2685848at2759"/>
<dbReference type="SUPFAM" id="SSF55658">
    <property type="entry name" value="L9 N-domain-like"/>
    <property type="match status" value="1"/>
</dbReference>
<gene>
    <name evidence="1" type="ORF">JVT61DRAFT_14688</name>
</gene>
<dbReference type="AlphaFoldDB" id="A0A8I2YRQ9"/>
<name>A0A8I2YRQ9_9AGAM</name>